<evidence type="ECO:0000259" key="1">
    <source>
        <dbReference type="Pfam" id="PF25597"/>
    </source>
</evidence>
<evidence type="ECO:0000313" key="3">
    <source>
        <dbReference type="Proteomes" id="UP000257109"/>
    </source>
</evidence>
<dbReference type="Proteomes" id="UP000257109">
    <property type="component" value="Unassembled WGS sequence"/>
</dbReference>
<dbReference type="OrthoDB" id="1917367at2759"/>
<sequence length="190" mass="22218">MPNKVLNFDTPLDVLHKCFPTNRLSSSLPLKIFDCIVFVHTHNHNKRKLEPRAKKCVFVLYAPNQKNFKCFELISKKISCTQHPLYKYVSYENLSPAFRVFTSHLSILEIPNTLQDVLRIPKWKETIFEEMKALEKMALLVKGFTQTYDINYSETFSLIAKLNIQVLLSLVANLDWSLQQLDVKKCIPQW</sequence>
<dbReference type="Pfam" id="PF25597">
    <property type="entry name" value="SH3_retrovirus"/>
    <property type="match status" value="1"/>
</dbReference>
<feature type="non-terminal residue" evidence="2">
    <location>
        <position position="1"/>
    </location>
</feature>
<accession>A0A371IGA7</accession>
<dbReference type="InterPro" id="IPR057670">
    <property type="entry name" value="SH3_retrovirus"/>
</dbReference>
<organism evidence="2 3">
    <name type="scientific">Mucuna pruriens</name>
    <name type="common">Velvet bean</name>
    <name type="synonym">Dolichos pruriens</name>
    <dbReference type="NCBI Taxonomy" id="157652"/>
    <lineage>
        <taxon>Eukaryota</taxon>
        <taxon>Viridiplantae</taxon>
        <taxon>Streptophyta</taxon>
        <taxon>Embryophyta</taxon>
        <taxon>Tracheophyta</taxon>
        <taxon>Spermatophyta</taxon>
        <taxon>Magnoliopsida</taxon>
        <taxon>eudicotyledons</taxon>
        <taxon>Gunneridae</taxon>
        <taxon>Pentapetalae</taxon>
        <taxon>rosids</taxon>
        <taxon>fabids</taxon>
        <taxon>Fabales</taxon>
        <taxon>Fabaceae</taxon>
        <taxon>Papilionoideae</taxon>
        <taxon>50 kb inversion clade</taxon>
        <taxon>NPAAA clade</taxon>
        <taxon>indigoferoid/millettioid clade</taxon>
        <taxon>Phaseoleae</taxon>
        <taxon>Mucuna</taxon>
    </lineage>
</organism>
<proteinExistence type="predicted"/>
<dbReference type="AlphaFoldDB" id="A0A371IGA7"/>
<name>A0A371IGA7_MUCPR</name>
<dbReference type="EMBL" id="QJKJ01000141">
    <property type="protein sequence ID" value="RDY14079.1"/>
    <property type="molecule type" value="Genomic_DNA"/>
</dbReference>
<reference evidence="2" key="1">
    <citation type="submission" date="2018-05" db="EMBL/GenBank/DDBJ databases">
        <title>Draft genome of Mucuna pruriens seed.</title>
        <authorList>
            <person name="Nnadi N.E."/>
            <person name="Vos R."/>
            <person name="Hasami M.H."/>
            <person name="Devisetty U.K."/>
            <person name="Aguiy J.C."/>
        </authorList>
    </citation>
    <scope>NUCLEOTIDE SEQUENCE [LARGE SCALE GENOMIC DNA]</scope>
    <source>
        <strain evidence="2">JCA_2017</strain>
    </source>
</reference>
<keyword evidence="3" id="KW-1185">Reference proteome</keyword>
<feature type="domain" description="Retroviral polymerase SH3-like" evidence="1">
    <location>
        <begin position="35"/>
        <end position="83"/>
    </location>
</feature>
<gene>
    <name evidence="2" type="ORF">CR513_00908</name>
</gene>
<protein>
    <recommendedName>
        <fullName evidence="1">Retroviral polymerase SH3-like domain-containing protein</fullName>
    </recommendedName>
</protein>
<evidence type="ECO:0000313" key="2">
    <source>
        <dbReference type="EMBL" id="RDY14079.1"/>
    </source>
</evidence>
<comment type="caution">
    <text evidence="2">The sequence shown here is derived from an EMBL/GenBank/DDBJ whole genome shotgun (WGS) entry which is preliminary data.</text>
</comment>